<keyword evidence="1" id="KW-0805">Transcription regulation</keyword>
<keyword evidence="2" id="KW-0238">DNA-binding</keyword>
<evidence type="ECO:0000259" key="4">
    <source>
        <dbReference type="PROSITE" id="PS50987"/>
    </source>
</evidence>
<dbReference type="InterPro" id="IPR001845">
    <property type="entry name" value="HTH_ArsR_DNA-bd_dom"/>
</dbReference>
<sequence>MKMIDLEPRTGDAAELLGAMSNPKRLLILCHLVGQELSVGELSARVDLAQSPLSQHLSRLRALRLVAARRDGQSIRYRLASEHVGRILVTLHGIYCATGPRAEPS</sequence>
<dbReference type="NCBIfam" id="NF033788">
    <property type="entry name" value="HTH_metalloreg"/>
    <property type="match status" value="1"/>
</dbReference>
<dbReference type="AlphaFoldDB" id="A0A933NXS0"/>
<evidence type="ECO:0000256" key="1">
    <source>
        <dbReference type="ARBA" id="ARBA00023015"/>
    </source>
</evidence>
<organism evidence="5 6">
    <name type="scientific">Devosia nanyangense</name>
    <dbReference type="NCBI Taxonomy" id="1228055"/>
    <lineage>
        <taxon>Bacteria</taxon>
        <taxon>Pseudomonadati</taxon>
        <taxon>Pseudomonadota</taxon>
        <taxon>Alphaproteobacteria</taxon>
        <taxon>Hyphomicrobiales</taxon>
        <taxon>Devosiaceae</taxon>
        <taxon>Devosia</taxon>
    </lineage>
</organism>
<accession>A0A933NXS0</accession>
<evidence type="ECO:0000256" key="2">
    <source>
        <dbReference type="ARBA" id="ARBA00023125"/>
    </source>
</evidence>
<dbReference type="PANTHER" id="PTHR43132:SF2">
    <property type="entry name" value="ARSENICAL RESISTANCE OPERON REPRESSOR ARSR-RELATED"/>
    <property type="match status" value="1"/>
</dbReference>
<dbReference type="SUPFAM" id="SSF46785">
    <property type="entry name" value="Winged helix' DNA-binding domain"/>
    <property type="match status" value="1"/>
</dbReference>
<reference evidence="5" key="1">
    <citation type="submission" date="2020-07" db="EMBL/GenBank/DDBJ databases">
        <title>Huge and variable diversity of episymbiotic CPR bacteria and DPANN archaea in groundwater ecosystems.</title>
        <authorList>
            <person name="He C.Y."/>
            <person name="Keren R."/>
            <person name="Whittaker M."/>
            <person name="Farag I.F."/>
            <person name="Doudna J."/>
            <person name="Cate J.H.D."/>
            <person name="Banfield J.F."/>
        </authorList>
    </citation>
    <scope>NUCLEOTIDE SEQUENCE</scope>
    <source>
        <strain evidence="5">NC_groundwater_1586_Pr3_B-0.1um_66_15</strain>
    </source>
</reference>
<proteinExistence type="predicted"/>
<dbReference type="PROSITE" id="PS50987">
    <property type="entry name" value="HTH_ARSR_2"/>
    <property type="match status" value="1"/>
</dbReference>
<dbReference type="Proteomes" id="UP000782610">
    <property type="component" value="Unassembled WGS sequence"/>
</dbReference>
<dbReference type="Gene3D" id="1.10.10.10">
    <property type="entry name" value="Winged helix-like DNA-binding domain superfamily/Winged helix DNA-binding domain"/>
    <property type="match status" value="1"/>
</dbReference>
<dbReference type="GO" id="GO:0003677">
    <property type="term" value="F:DNA binding"/>
    <property type="evidence" value="ECO:0007669"/>
    <property type="project" value="UniProtKB-KW"/>
</dbReference>
<dbReference type="InterPro" id="IPR036388">
    <property type="entry name" value="WH-like_DNA-bd_sf"/>
</dbReference>
<comment type="caution">
    <text evidence="5">The sequence shown here is derived from an EMBL/GenBank/DDBJ whole genome shotgun (WGS) entry which is preliminary data.</text>
</comment>
<dbReference type="PANTHER" id="PTHR43132">
    <property type="entry name" value="ARSENICAL RESISTANCE OPERON REPRESSOR ARSR-RELATED"/>
    <property type="match status" value="1"/>
</dbReference>
<dbReference type="PRINTS" id="PR00778">
    <property type="entry name" value="HTHARSR"/>
</dbReference>
<dbReference type="Pfam" id="PF01022">
    <property type="entry name" value="HTH_5"/>
    <property type="match status" value="1"/>
</dbReference>
<feature type="domain" description="HTH arsR-type" evidence="4">
    <location>
        <begin position="6"/>
        <end position="99"/>
    </location>
</feature>
<keyword evidence="3" id="KW-0804">Transcription</keyword>
<gene>
    <name evidence="5" type="ORF">HY834_06115</name>
</gene>
<name>A0A933NXS0_9HYPH</name>
<dbReference type="GO" id="GO:0003700">
    <property type="term" value="F:DNA-binding transcription factor activity"/>
    <property type="evidence" value="ECO:0007669"/>
    <property type="project" value="InterPro"/>
</dbReference>
<dbReference type="InterPro" id="IPR036390">
    <property type="entry name" value="WH_DNA-bd_sf"/>
</dbReference>
<evidence type="ECO:0000256" key="3">
    <source>
        <dbReference type="ARBA" id="ARBA00023163"/>
    </source>
</evidence>
<dbReference type="CDD" id="cd00090">
    <property type="entry name" value="HTH_ARSR"/>
    <property type="match status" value="1"/>
</dbReference>
<evidence type="ECO:0000313" key="5">
    <source>
        <dbReference type="EMBL" id="MBI4921306.1"/>
    </source>
</evidence>
<dbReference type="InterPro" id="IPR051011">
    <property type="entry name" value="Metal_resp_trans_reg"/>
</dbReference>
<protein>
    <submittedName>
        <fullName evidence="5">Helix-turn-helix transcriptional regulator</fullName>
    </submittedName>
</protein>
<dbReference type="SMART" id="SM00418">
    <property type="entry name" value="HTH_ARSR"/>
    <property type="match status" value="1"/>
</dbReference>
<dbReference type="InterPro" id="IPR011991">
    <property type="entry name" value="ArsR-like_HTH"/>
</dbReference>
<evidence type="ECO:0000313" key="6">
    <source>
        <dbReference type="Proteomes" id="UP000782610"/>
    </source>
</evidence>
<dbReference type="EMBL" id="JACRAF010000018">
    <property type="protein sequence ID" value="MBI4921306.1"/>
    <property type="molecule type" value="Genomic_DNA"/>
</dbReference>